<reference evidence="10" key="2">
    <citation type="submission" date="2023-04" db="EMBL/GenBank/DDBJ databases">
        <title>APH(3)-Id, a novel chromosomal aminoglycoside phosphotransferase, identified from an environmental isolate of Kluyvera intermedia DW18.</title>
        <authorList>
            <person name="Sha Y."/>
        </authorList>
    </citation>
    <scope>NUCLEOTIDE SEQUENCE</scope>
    <source>
        <strain evidence="10">DW18</strain>
    </source>
</reference>
<evidence type="ECO:0000256" key="4">
    <source>
        <dbReference type="ARBA" id="ARBA00043806"/>
    </source>
</evidence>
<dbReference type="Pfam" id="PF02152">
    <property type="entry name" value="FolB"/>
    <property type="match status" value="1"/>
</dbReference>
<evidence type="ECO:0000256" key="3">
    <source>
        <dbReference type="ARBA" id="ARBA00023235"/>
    </source>
</evidence>
<comment type="similarity">
    <text evidence="1">Belongs to the DHNA family.</text>
</comment>
<dbReference type="GO" id="GO:0006760">
    <property type="term" value="P:folic acid-containing compound metabolic process"/>
    <property type="evidence" value="ECO:0007669"/>
    <property type="project" value="InterPro"/>
</dbReference>
<dbReference type="AlphaFoldDB" id="A0A5Q2TXJ5"/>
<evidence type="ECO:0000313" key="12">
    <source>
        <dbReference type="Proteomes" id="UP001177527"/>
    </source>
</evidence>
<gene>
    <name evidence="10" type="primary">folX</name>
    <name evidence="9" type="ORF">GHC21_06620</name>
    <name evidence="10" type="ORF">QBD33_06835</name>
</gene>
<evidence type="ECO:0000256" key="1">
    <source>
        <dbReference type="ARBA" id="ARBA00005708"/>
    </source>
</evidence>
<dbReference type="FunFam" id="3.30.1130.10:FF:000005">
    <property type="entry name" value="D-erythro-7,8-dihydroneopterin triphosphate epimerase"/>
    <property type="match status" value="1"/>
</dbReference>
<dbReference type="PANTHER" id="PTHR42844">
    <property type="entry name" value="DIHYDRONEOPTERIN ALDOLASE 1-RELATED"/>
    <property type="match status" value="1"/>
</dbReference>
<reference evidence="9 11" key="1">
    <citation type="submission" date="2019-10" db="EMBL/GenBank/DDBJ databases">
        <title>Complete genome sequencing of drug resistant plasmids in Kluyvera intermedia.</title>
        <authorList>
            <person name="Ke C."/>
            <person name="Jian S."/>
        </authorList>
    </citation>
    <scope>NUCLEOTIDE SEQUENCE [LARGE SCALE GENOMIC DNA]</scope>
    <source>
        <strain evidence="9 11">N2-1</strain>
    </source>
</reference>
<dbReference type="EMBL" id="CP123488">
    <property type="protein sequence ID" value="WGL57485.1"/>
    <property type="molecule type" value="Genomic_DNA"/>
</dbReference>
<dbReference type="GO" id="GO:0004150">
    <property type="term" value="F:dihydroneopterin aldolase activity"/>
    <property type="evidence" value="ECO:0007669"/>
    <property type="project" value="InterPro"/>
</dbReference>
<dbReference type="EC" id="5.1.99.7" evidence="5"/>
<dbReference type="InterPro" id="IPR006157">
    <property type="entry name" value="FolB_dom"/>
</dbReference>
<dbReference type="GO" id="GO:0008719">
    <property type="term" value="F:dihydroneopterin triphosphate 2'-epimerase activity"/>
    <property type="evidence" value="ECO:0007669"/>
    <property type="project" value="UniProtKB-EC"/>
</dbReference>
<evidence type="ECO:0000313" key="9">
    <source>
        <dbReference type="EMBL" id="QGH29358.1"/>
    </source>
</evidence>
<dbReference type="NCBIfam" id="NF008418">
    <property type="entry name" value="PRK11245.1"/>
    <property type="match status" value="1"/>
</dbReference>
<dbReference type="GO" id="GO:0042559">
    <property type="term" value="P:pteridine-containing compound biosynthetic process"/>
    <property type="evidence" value="ECO:0007669"/>
    <property type="project" value="UniProtKB-ARBA"/>
</dbReference>
<accession>A0A5Q2TXJ5</accession>
<dbReference type="GeneID" id="91972062"/>
<comment type="catalytic activity">
    <reaction evidence="4">
        <text>7,8-dihydroneopterin 3'-triphosphate = 7,8-dihydromonapterin 3'-triphosphate</text>
        <dbReference type="Rhea" id="RHEA:28346"/>
        <dbReference type="ChEBI" id="CHEBI:58462"/>
        <dbReference type="ChEBI" id="CHEBI:61186"/>
        <dbReference type="EC" id="5.1.99.7"/>
    </reaction>
</comment>
<protein>
    <recommendedName>
        <fullName evidence="6">Dihydroneopterin triphosphate 2'-epimerase</fullName>
        <ecNumber evidence="5">5.1.99.7</ecNumber>
    </recommendedName>
    <alternativeName>
        <fullName evidence="7">D-erythro-7,8-dihydroneopterin triphosphate epimerase</fullName>
    </alternativeName>
</protein>
<sequence length="120" mass="14022">MSQSDAIIRIKNLRLRTFIGIKEEEIANRQDVVINIEIRYPADTARNSEDINDALNYRTITKSIISHVENNRFSLLEKLTQDVLDIAREHHWVTYAEVEVDKVHALRYADSVSITLSWQR</sequence>
<evidence type="ECO:0000256" key="2">
    <source>
        <dbReference type="ARBA" id="ARBA00011823"/>
    </source>
</evidence>
<dbReference type="NCBIfam" id="TIGR00526">
    <property type="entry name" value="folB_dom"/>
    <property type="match status" value="1"/>
</dbReference>
<comment type="subunit">
    <text evidence="2">Homooctamer.</text>
</comment>
<dbReference type="Gene3D" id="3.30.1130.10">
    <property type="match status" value="1"/>
</dbReference>
<evidence type="ECO:0000313" key="10">
    <source>
        <dbReference type="EMBL" id="WGL57485.1"/>
    </source>
</evidence>
<evidence type="ECO:0000256" key="5">
    <source>
        <dbReference type="ARBA" id="ARBA00044039"/>
    </source>
</evidence>
<proteinExistence type="inferred from homology"/>
<dbReference type="InterPro" id="IPR043133">
    <property type="entry name" value="GTP-CH-I_C/QueF"/>
</dbReference>
<evidence type="ECO:0000256" key="6">
    <source>
        <dbReference type="ARBA" id="ARBA00044197"/>
    </source>
</evidence>
<evidence type="ECO:0000259" key="8">
    <source>
        <dbReference type="SMART" id="SM00905"/>
    </source>
</evidence>
<dbReference type="Proteomes" id="UP000344450">
    <property type="component" value="Chromosome"/>
</dbReference>
<dbReference type="GO" id="GO:0005829">
    <property type="term" value="C:cytosol"/>
    <property type="evidence" value="ECO:0007669"/>
    <property type="project" value="TreeGrafter"/>
</dbReference>
<keyword evidence="3 10" id="KW-0413">Isomerase</keyword>
<name>A0A5Q2TXJ5_KLUIN</name>
<dbReference type="SMART" id="SM00905">
    <property type="entry name" value="FolB"/>
    <property type="match status" value="1"/>
</dbReference>
<dbReference type="EMBL" id="CP045845">
    <property type="protein sequence ID" value="QGH29358.1"/>
    <property type="molecule type" value="Genomic_DNA"/>
</dbReference>
<keyword evidence="11" id="KW-1185">Reference proteome</keyword>
<dbReference type="CDD" id="cd00534">
    <property type="entry name" value="DHNA_DHNTPE"/>
    <property type="match status" value="1"/>
</dbReference>
<evidence type="ECO:0000313" key="11">
    <source>
        <dbReference type="Proteomes" id="UP000344450"/>
    </source>
</evidence>
<organism evidence="10 12">
    <name type="scientific">Kluyvera intermedia</name>
    <name type="common">Enterobacter intermedius</name>
    <dbReference type="NCBI Taxonomy" id="61648"/>
    <lineage>
        <taxon>Bacteria</taxon>
        <taxon>Pseudomonadati</taxon>
        <taxon>Pseudomonadota</taxon>
        <taxon>Gammaproteobacteria</taxon>
        <taxon>Enterobacterales</taxon>
        <taxon>Enterobacteriaceae</taxon>
        <taxon>Kluyvera</taxon>
    </lineage>
</organism>
<dbReference type="Proteomes" id="UP001177527">
    <property type="component" value="Chromosome"/>
</dbReference>
<evidence type="ECO:0000256" key="7">
    <source>
        <dbReference type="ARBA" id="ARBA00044306"/>
    </source>
</evidence>
<dbReference type="RefSeq" id="WP_153742447.1">
    <property type="nucleotide sequence ID" value="NZ_CP045843.1"/>
</dbReference>
<dbReference type="PANTHER" id="PTHR42844:SF10">
    <property type="entry name" value="DIHYDRONEOPTERIN TRIPHOSPHATE 2'-EPIMERASE"/>
    <property type="match status" value="1"/>
</dbReference>
<dbReference type="InterPro" id="IPR006156">
    <property type="entry name" value="Dihydroneopterin_aldolase"/>
</dbReference>
<dbReference type="SUPFAM" id="SSF55620">
    <property type="entry name" value="Tetrahydrobiopterin biosynthesis enzymes-like"/>
    <property type="match status" value="1"/>
</dbReference>
<feature type="domain" description="Dihydroneopterin aldolase/epimerase" evidence="8">
    <location>
        <begin position="8"/>
        <end position="118"/>
    </location>
</feature>